<proteinExistence type="predicted"/>
<dbReference type="SUPFAM" id="SSF53756">
    <property type="entry name" value="UDP-Glycosyltransferase/glycogen phosphorylase"/>
    <property type="match status" value="1"/>
</dbReference>
<dbReference type="PANTHER" id="PTHR45919:SF1">
    <property type="entry name" value="GDP-MAN:MAN(3)GLCNAC(2)-PP-DOL ALPHA-1,2-MANNOSYLTRANSFERASE"/>
    <property type="match status" value="1"/>
</dbReference>
<dbReference type="Proteomes" id="UP000320730">
    <property type="component" value="Unassembled WGS sequence"/>
</dbReference>
<accession>A0A552LPS4</accession>
<keyword evidence="1" id="KW-0472">Membrane</keyword>
<dbReference type="Pfam" id="PF00534">
    <property type="entry name" value="Glycos_transf_1"/>
    <property type="match status" value="1"/>
</dbReference>
<dbReference type="EMBL" id="SFAN01000085">
    <property type="protein sequence ID" value="TRV22216.1"/>
    <property type="molecule type" value="Genomic_DNA"/>
</dbReference>
<keyword evidence="1" id="KW-1133">Transmembrane helix</keyword>
<dbReference type="InterPro" id="IPR001296">
    <property type="entry name" value="Glyco_trans_1"/>
</dbReference>
<dbReference type="GO" id="GO:0016020">
    <property type="term" value="C:membrane"/>
    <property type="evidence" value="ECO:0007669"/>
    <property type="project" value="TreeGrafter"/>
</dbReference>
<keyword evidence="3" id="KW-0808">Transferase</keyword>
<feature type="transmembrane region" description="Helical" evidence="1">
    <location>
        <begin position="12"/>
        <end position="31"/>
    </location>
</feature>
<dbReference type="Gene3D" id="3.40.50.2000">
    <property type="entry name" value="Glycogen Phosphorylase B"/>
    <property type="match status" value="1"/>
</dbReference>
<feature type="domain" description="Glycosyl transferase family 1" evidence="2">
    <location>
        <begin position="193"/>
        <end position="348"/>
    </location>
</feature>
<evidence type="ECO:0000313" key="4">
    <source>
        <dbReference type="Proteomes" id="UP000320730"/>
    </source>
</evidence>
<dbReference type="PANTHER" id="PTHR45919">
    <property type="entry name" value="GDP-MAN:MAN(3)GLCNAC(2)-PP-DOL ALPHA-1,2-MANNOSYLTRANSFERASE"/>
    <property type="match status" value="1"/>
</dbReference>
<organism evidence="3 4">
    <name type="scientific">Microcystis flos-aquae Mf_WU_F_19750830_S460</name>
    <dbReference type="NCBI Taxonomy" id="2486237"/>
    <lineage>
        <taxon>Bacteria</taxon>
        <taxon>Bacillati</taxon>
        <taxon>Cyanobacteriota</taxon>
        <taxon>Cyanophyceae</taxon>
        <taxon>Oscillatoriophycideae</taxon>
        <taxon>Chroococcales</taxon>
        <taxon>Microcystaceae</taxon>
        <taxon>Microcystis</taxon>
    </lineage>
</organism>
<dbReference type="GO" id="GO:0006487">
    <property type="term" value="P:protein N-linked glycosylation"/>
    <property type="evidence" value="ECO:0007669"/>
    <property type="project" value="TreeGrafter"/>
</dbReference>
<keyword evidence="1" id="KW-0812">Transmembrane</keyword>
<name>A0A552LPS4_9CHRO</name>
<dbReference type="InterPro" id="IPR038013">
    <property type="entry name" value="ALG11"/>
</dbReference>
<dbReference type="CDD" id="cd03801">
    <property type="entry name" value="GT4_PimA-like"/>
    <property type="match status" value="1"/>
</dbReference>
<reference evidence="3 4" key="1">
    <citation type="submission" date="2019-01" db="EMBL/GenBank/DDBJ databases">
        <title>Coherence of Microcystis species and biogeography revealed through population genomics.</title>
        <authorList>
            <person name="Perez-Carrascal O.M."/>
            <person name="Terrat Y."/>
            <person name="Giani A."/>
            <person name="Fortin N."/>
            <person name="Tromas N."/>
            <person name="Shapiro B.J."/>
        </authorList>
    </citation>
    <scope>NUCLEOTIDE SEQUENCE [LARGE SCALE GENOMIC DNA]</scope>
    <source>
        <strain evidence="3">Mf_WU_F_19750830_S460</strain>
    </source>
</reference>
<gene>
    <name evidence="3" type="ORF">EWV40_10355</name>
</gene>
<evidence type="ECO:0000256" key="1">
    <source>
        <dbReference type="SAM" id="Phobius"/>
    </source>
</evidence>
<dbReference type="AlphaFoldDB" id="A0A552LPS4"/>
<dbReference type="GO" id="GO:0004377">
    <property type="term" value="F:GDP-Man:Man(3)GlcNAc(2)-PP-Dol alpha-1,2-mannosyltransferase activity"/>
    <property type="evidence" value="ECO:0007669"/>
    <property type="project" value="InterPro"/>
</dbReference>
<sequence>MIMNNPLNKKIAIYYPCFLGGGAEAVGLWMMEALKDKYHLTLITFTDIDWQRLNLMYGTTLNAQSIKVDSLLPKSFYRFNNALASNNKHFRQLAIHLSLRYCKQKQRDYDLVISAYNAADLGKPGMQYIHCIKVLEGGKLAQKYYNRISNFSVDNLKKNFSLANSGAVAAAIKDYYGIDATVVYPPVVIEPANIAWQDKENAFICSGRLVEAKQPHRVIQCLEKVRQKGIDLKLYITGGGGGNAEAKYKRYLDQLIRDNSDWVQLLENLSYEEYSQVLYRCKYGIHFKPEPFGISIAEMVKAGIIPFTREGGGPAEIIGQQNTDLFFNNIEDAVEKIAHVMQNEDKQYQLLSSLEKQKVLFSTDKFMEDINNVVTGYLQGNL</sequence>
<evidence type="ECO:0000313" key="3">
    <source>
        <dbReference type="EMBL" id="TRV22216.1"/>
    </source>
</evidence>
<comment type="caution">
    <text evidence="3">The sequence shown here is derived from an EMBL/GenBank/DDBJ whole genome shotgun (WGS) entry which is preliminary data.</text>
</comment>
<protein>
    <submittedName>
        <fullName evidence="3">Glycosyltransferase</fullName>
    </submittedName>
</protein>
<evidence type="ECO:0000259" key="2">
    <source>
        <dbReference type="Pfam" id="PF00534"/>
    </source>
</evidence>